<organism evidence="2 3">
    <name type="scientific">Pseudoalteromonas espejiana</name>
    <dbReference type="NCBI Taxonomy" id="28107"/>
    <lineage>
        <taxon>Bacteria</taxon>
        <taxon>Pseudomonadati</taxon>
        <taxon>Pseudomonadota</taxon>
        <taxon>Gammaproteobacteria</taxon>
        <taxon>Alteromonadales</taxon>
        <taxon>Pseudoalteromonadaceae</taxon>
        <taxon>Pseudoalteromonas</taxon>
    </lineage>
</organism>
<sequence>MPKIIITEDSIQEVLKIIDTWEGKLTWSSLCEKVAVALGKDKVERQSLAAYEVIQSSYSRRKVELRESKDSTVQVEKDVTNEYLKNKVKELEAEVSRLTTVNNRFKERFILWQYNAYINGIRVSRLDDVPEVLNKPLTAVNRAK</sequence>
<dbReference type="AlphaFoldDB" id="A0A510XQB4"/>
<dbReference type="Proteomes" id="UP000321419">
    <property type="component" value="Unassembled WGS sequence"/>
</dbReference>
<feature type="coiled-coil region" evidence="1">
    <location>
        <begin position="81"/>
        <end position="108"/>
    </location>
</feature>
<evidence type="ECO:0000313" key="2">
    <source>
        <dbReference type="EMBL" id="GEK53213.1"/>
    </source>
</evidence>
<proteinExistence type="predicted"/>
<name>A0A510XQB4_9GAMM</name>
<comment type="caution">
    <text evidence="2">The sequence shown here is derived from an EMBL/GenBank/DDBJ whole genome shotgun (WGS) entry which is preliminary data.</text>
</comment>
<dbReference type="OrthoDB" id="8702396at2"/>
<gene>
    <name evidence="2" type="ORF">PES01_00580</name>
</gene>
<protein>
    <submittedName>
        <fullName evidence="2">Uncharacterized protein</fullName>
    </submittedName>
</protein>
<keyword evidence="3" id="KW-1185">Reference proteome</keyword>
<evidence type="ECO:0000313" key="3">
    <source>
        <dbReference type="Proteomes" id="UP000321419"/>
    </source>
</evidence>
<accession>A0A510XQB4</accession>
<dbReference type="RefSeq" id="WP_089346500.1">
    <property type="nucleotide sequence ID" value="NZ_BJUM01000001.1"/>
</dbReference>
<dbReference type="EMBL" id="BJUM01000001">
    <property type="protein sequence ID" value="GEK53213.1"/>
    <property type="molecule type" value="Genomic_DNA"/>
</dbReference>
<evidence type="ECO:0000256" key="1">
    <source>
        <dbReference type="SAM" id="Coils"/>
    </source>
</evidence>
<keyword evidence="1" id="KW-0175">Coiled coil</keyword>
<reference evidence="2 3" key="1">
    <citation type="submission" date="2019-07" db="EMBL/GenBank/DDBJ databases">
        <title>Whole genome shotgun sequence of Pseudoalteromonas espejiana NBRC 102222.</title>
        <authorList>
            <person name="Hosoyama A."/>
            <person name="Uohara A."/>
            <person name="Ohji S."/>
            <person name="Ichikawa N."/>
        </authorList>
    </citation>
    <scope>NUCLEOTIDE SEQUENCE [LARGE SCALE GENOMIC DNA]</scope>
    <source>
        <strain evidence="2 3">NBRC 102222</strain>
    </source>
</reference>